<evidence type="ECO:0000259" key="1">
    <source>
        <dbReference type="Pfam" id="PF11412"/>
    </source>
</evidence>
<proteinExistence type="predicted"/>
<dbReference type="RefSeq" id="WP_279296266.1">
    <property type="nucleotide sequence ID" value="NZ_JAOTIF010000003.1"/>
</dbReference>
<gene>
    <name evidence="2" type="ORF">OCK74_06810</name>
</gene>
<dbReference type="Pfam" id="PF11412">
    <property type="entry name" value="DsbD_N"/>
    <property type="match status" value="1"/>
</dbReference>
<dbReference type="Gene3D" id="2.60.40.1250">
    <property type="entry name" value="Thiol:disulfide interchange protein DsbD, N-terminal domain"/>
    <property type="match status" value="1"/>
</dbReference>
<comment type="caution">
    <text evidence="2">The sequence shown here is derived from an EMBL/GenBank/DDBJ whole genome shotgun (WGS) entry which is preliminary data.</text>
</comment>
<sequence length="150" mass="16680">MKNLFAVFVFTLVTHFSFGQVKDPVQWAFTAKKLNTTTYEVHLTATIDNGWHLYSQTTPEGGPSATTIAFTKNPLLSLDGGVKEVGKLEQKHEELFGVDVKQFSNKVDFVQVVKLKGPAKTALKGNLEFMTCNNQECLPPKTQKFSIALK</sequence>
<protein>
    <submittedName>
        <fullName evidence="2">Protein-disulfide reductase DsbD N-terminal domain-containing protein</fullName>
    </submittedName>
</protein>
<organism evidence="2 3">
    <name type="scientific">Paraflavisolibacter caeni</name>
    <dbReference type="NCBI Taxonomy" id="2982496"/>
    <lineage>
        <taxon>Bacteria</taxon>
        <taxon>Pseudomonadati</taxon>
        <taxon>Bacteroidota</taxon>
        <taxon>Chitinophagia</taxon>
        <taxon>Chitinophagales</taxon>
        <taxon>Chitinophagaceae</taxon>
        <taxon>Paraflavisolibacter</taxon>
    </lineage>
</organism>
<dbReference type="InterPro" id="IPR036929">
    <property type="entry name" value="DsbDN_sf"/>
</dbReference>
<evidence type="ECO:0000313" key="3">
    <source>
        <dbReference type="Proteomes" id="UP001155483"/>
    </source>
</evidence>
<dbReference type="AlphaFoldDB" id="A0A9X2XUP2"/>
<reference evidence="2" key="1">
    <citation type="submission" date="2022-09" db="EMBL/GenBank/DDBJ databases">
        <authorList>
            <person name="Yuan C."/>
            <person name="Ke Z."/>
        </authorList>
    </citation>
    <scope>NUCLEOTIDE SEQUENCE</scope>
    <source>
        <strain evidence="2">LB-8</strain>
    </source>
</reference>
<feature type="domain" description="Thiol:disulfide interchange protein DsbD N-terminal" evidence="1">
    <location>
        <begin position="28"/>
        <end position="147"/>
    </location>
</feature>
<accession>A0A9X2XUP2</accession>
<dbReference type="Proteomes" id="UP001155483">
    <property type="component" value="Unassembled WGS sequence"/>
</dbReference>
<reference evidence="2" key="2">
    <citation type="submission" date="2023-04" db="EMBL/GenBank/DDBJ databases">
        <title>Paracnuella aquatica gen. nov., sp. nov., a member of the family Chitinophagaceae isolated from a hot spring.</title>
        <authorList>
            <person name="Wang C."/>
        </authorList>
    </citation>
    <scope>NUCLEOTIDE SEQUENCE</scope>
    <source>
        <strain evidence="2">LB-8</strain>
    </source>
</reference>
<evidence type="ECO:0000313" key="2">
    <source>
        <dbReference type="EMBL" id="MCU7548821.1"/>
    </source>
</evidence>
<name>A0A9X2XUP2_9BACT</name>
<dbReference type="InterPro" id="IPR028250">
    <property type="entry name" value="DsbDN"/>
</dbReference>
<dbReference type="EMBL" id="JAOTIF010000003">
    <property type="protein sequence ID" value="MCU7548821.1"/>
    <property type="molecule type" value="Genomic_DNA"/>
</dbReference>
<keyword evidence="3" id="KW-1185">Reference proteome</keyword>